<keyword evidence="2" id="KW-0547">Nucleotide-binding</keyword>
<feature type="region of interest" description="Disordered" evidence="6">
    <location>
        <begin position="1037"/>
        <end position="1082"/>
    </location>
</feature>
<dbReference type="GO" id="GO:0043139">
    <property type="term" value="F:5'-3' DNA helicase activity"/>
    <property type="evidence" value="ECO:0007669"/>
    <property type="project" value="TreeGrafter"/>
</dbReference>
<dbReference type="SUPFAM" id="SSF52540">
    <property type="entry name" value="P-loop containing nucleoside triphosphate hydrolases"/>
    <property type="match status" value="1"/>
</dbReference>
<keyword evidence="5" id="KW-0067">ATP-binding</keyword>
<comment type="similarity">
    <text evidence="1">Belongs to the DNA2/NAM7 helicase family.</text>
</comment>
<dbReference type="InterPro" id="IPR050534">
    <property type="entry name" value="Coronavir_polyprotein_1ab"/>
</dbReference>
<name>A0A8H4JA48_9HYPO</name>
<keyword evidence="10" id="KW-1185">Reference proteome</keyword>
<evidence type="ECO:0000259" key="7">
    <source>
        <dbReference type="Pfam" id="PF13086"/>
    </source>
</evidence>
<comment type="caution">
    <text evidence="9">The sequence shown here is derived from an EMBL/GenBank/DDBJ whole genome shotgun (WGS) entry which is preliminary data.</text>
</comment>
<keyword evidence="3" id="KW-0378">Hydrolase</keyword>
<dbReference type="Pfam" id="PF13086">
    <property type="entry name" value="AAA_11"/>
    <property type="match status" value="1"/>
</dbReference>
<evidence type="ECO:0000256" key="1">
    <source>
        <dbReference type="ARBA" id="ARBA00007913"/>
    </source>
</evidence>
<gene>
    <name evidence="9" type="ORF">FACUT_13021</name>
</gene>
<dbReference type="GO" id="GO:0005524">
    <property type="term" value="F:ATP binding"/>
    <property type="evidence" value="ECO:0007669"/>
    <property type="project" value="UniProtKB-KW"/>
</dbReference>
<dbReference type="CDD" id="cd18808">
    <property type="entry name" value="SF1_C_Upf1"/>
    <property type="match status" value="1"/>
</dbReference>
<reference evidence="9 10" key="1">
    <citation type="submission" date="2020-01" db="EMBL/GenBank/DDBJ databases">
        <title>Identification and distribution of gene clusters putatively required for synthesis of sphingolipid metabolism inhibitors in phylogenetically diverse species of the filamentous fungus Fusarium.</title>
        <authorList>
            <person name="Kim H.-S."/>
            <person name="Busman M."/>
            <person name="Brown D.W."/>
            <person name="Divon H."/>
            <person name="Uhlig S."/>
            <person name="Proctor R.H."/>
        </authorList>
    </citation>
    <scope>NUCLEOTIDE SEQUENCE [LARGE SCALE GENOMIC DNA]</scope>
    <source>
        <strain evidence="9 10">NRRL 13308</strain>
    </source>
</reference>
<proteinExistence type="inferred from homology"/>
<dbReference type="InterPro" id="IPR027417">
    <property type="entry name" value="P-loop_NTPase"/>
</dbReference>
<evidence type="ECO:0000256" key="4">
    <source>
        <dbReference type="ARBA" id="ARBA00022806"/>
    </source>
</evidence>
<evidence type="ECO:0000256" key="5">
    <source>
        <dbReference type="ARBA" id="ARBA00022840"/>
    </source>
</evidence>
<protein>
    <submittedName>
        <fullName evidence="9">DNA helicase</fullName>
    </submittedName>
</protein>
<dbReference type="GO" id="GO:0016787">
    <property type="term" value="F:hydrolase activity"/>
    <property type="evidence" value="ECO:0007669"/>
    <property type="project" value="UniProtKB-KW"/>
</dbReference>
<dbReference type="AlphaFoldDB" id="A0A8H4JA48"/>
<evidence type="ECO:0000313" key="9">
    <source>
        <dbReference type="EMBL" id="KAF4415888.1"/>
    </source>
</evidence>
<feature type="compositionally biased region" description="Basic and acidic residues" evidence="6">
    <location>
        <begin position="1053"/>
        <end position="1071"/>
    </location>
</feature>
<dbReference type="InterPro" id="IPR041677">
    <property type="entry name" value="DNA2/NAM7_AAA_11"/>
</dbReference>
<evidence type="ECO:0000256" key="6">
    <source>
        <dbReference type="SAM" id="MobiDB-lite"/>
    </source>
</evidence>
<evidence type="ECO:0000256" key="2">
    <source>
        <dbReference type="ARBA" id="ARBA00022741"/>
    </source>
</evidence>
<dbReference type="InterPro" id="IPR041679">
    <property type="entry name" value="DNA2/NAM7-like_C"/>
</dbReference>
<dbReference type="Pfam" id="PF13087">
    <property type="entry name" value="AAA_12"/>
    <property type="match status" value="1"/>
</dbReference>
<dbReference type="OrthoDB" id="6513042at2759"/>
<feature type="domain" description="DNA2/NAM7 helicase helicase" evidence="7">
    <location>
        <begin position="524"/>
        <end position="789"/>
    </location>
</feature>
<evidence type="ECO:0000256" key="3">
    <source>
        <dbReference type="ARBA" id="ARBA00022801"/>
    </source>
</evidence>
<sequence length="1124" mass="124440">MTESSASGQKKAAVINTRDCVVFSGNCGSIIASSNKSFGTSVKLSSKLALLGPTDENPFFGFWIEFPLGETQADNEETGFGVRHQYQATAGSVRVFDQHTIKVRFPLGGCQLSAIEAPKSLVDRFPNVKNKDKRSVLTVTVSAPISVFGFGTPFQSPDAEVNGWVNDNRPIGDGTDLQTFLKQTEFTFLLNEKAADVQKRFDPKQLPGLFSYPYSTDQSWLNYGHLGEEARTVKGHQFAPAYEHRSDLNHVTAVVQGVAQDALWLDERSQEIALMQFPGYFVKGPRGLFLVVPLTLKFHAENSAAWRRLSKEGILKVKLWDWDDLEEAHSIWDAKIAESPNSILSLKDHPTEDHELVMFVRLIGAKEDEPHLNIVKTFDDRSAANLFSSQLPDCERKVDAANLFLPSADPFNFQKFGLPSDLDDEKSMRLEADMSDKHKHILTEVRDRMELHRALLRGQGFYDWMSKPAPRGIEEAMEATSLGPTSALRPLPITNFLEGMDEKYADAIVAEALPQDQARFRGYLEHRPLGLGIVTAGPGFGKTTAGAACALAMAGENNKILCSAPTNVAVYNFASRIDRRTRAIAARCNEGNQTGTPRVRHKLVVRCYKLKDEVKAFTKLLQDSKLGDDAAPNQFFKRPSNWLLHLSSTYWLLKVFRSPVVTPLHQDDHPTLHRWQKRIDDLPELADLRALIAGQTTWDAFEKSKAFSENMKFVSLYLEDIPNVADLLCATPAASQNDKRIWRFKLWADGVAVDEAANMTRADLLCVWGNTMSPCFLFGDPQQLPPTVMLLTDKWPGSLTDYINRFALDAKISALEYLQAGGIPVYRLKMQLRMGMGMFDTVSSVMYPDVPFTYDPSRAINFSDFKVGRDLESFALERYPDLTPAPKDTLKPFFIHCEGGRVIKNELSGSKRSFDQVQIALDFILDLVAAKKVAPSKISIVAPYAANVDLIKGLLKRSKYLPLQGIPSPSTIDSFQGQENDIIVAVLGTDEMSGPGFTADANRLNVMLTRAKCGLVLVGNIYVGEAVPNPKKVAAEEAKAAGDGKGKPKGKGKGKDKDKGKDKGKPKKEAEPTFTVKTMNGSTAVVKAPQLRKVYKDLYQTGRVAKVVVEQEDKGKGKENEGAA</sequence>
<dbReference type="PANTHER" id="PTHR43788">
    <property type="entry name" value="DNA2/NAM7 HELICASE FAMILY MEMBER"/>
    <property type="match status" value="1"/>
</dbReference>
<dbReference type="PANTHER" id="PTHR43788:SF8">
    <property type="entry name" value="DNA-BINDING PROTEIN SMUBP-2"/>
    <property type="match status" value="1"/>
</dbReference>
<evidence type="ECO:0000259" key="8">
    <source>
        <dbReference type="Pfam" id="PF13087"/>
    </source>
</evidence>
<accession>A0A8H4JA48</accession>
<feature type="compositionally biased region" description="Basic and acidic residues" evidence="6">
    <location>
        <begin position="1037"/>
        <end position="1046"/>
    </location>
</feature>
<dbReference type="Gene3D" id="3.40.50.300">
    <property type="entry name" value="P-loop containing nucleotide triphosphate hydrolases"/>
    <property type="match status" value="2"/>
</dbReference>
<keyword evidence="4 9" id="KW-0347">Helicase</keyword>
<feature type="domain" description="DNA2/NAM7 helicase-like C-terminal" evidence="8">
    <location>
        <begin position="813"/>
        <end position="1020"/>
    </location>
</feature>
<dbReference type="EMBL" id="JAADJF010000505">
    <property type="protein sequence ID" value="KAF4415888.1"/>
    <property type="molecule type" value="Genomic_DNA"/>
</dbReference>
<evidence type="ECO:0000313" key="10">
    <source>
        <dbReference type="Proteomes" id="UP000536711"/>
    </source>
</evidence>
<dbReference type="Proteomes" id="UP000536711">
    <property type="component" value="Unassembled WGS sequence"/>
</dbReference>
<dbReference type="InterPro" id="IPR047187">
    <property type="entry name" value="SF1_C_Upf1"/>
</dbReference>
<organism evidence="9 10">
    <name type="scientific">Fusarium acutatum</name>
    <dbReference type="NCBI Taxonomy" id="78861"/>
    <lineage>
        <taxon>Eukaryota</taxon>
        <taxon>Fungi</taxon>
        <taxon>Dikarya</taxon>
        <taxon>Ascomycota</taxon>
        <taxon>Pezizomycotina</taxon>
        <taxon>Sordariomycetes</taxon>
        <taxon>Hypocreomycetidae</taxon>
        <taxon>Hypocreales</taxon>
        <taxon>Nectriaceae</taxon>
        <taxon>Fusarium</taxon>
        <taxon>Fusarium fujikuroi species complex</taxon>
    </lineage>
</organism>